<comment type="caution">
    <text evidence="3">The sequence shown here is derived from an EMBL/GenBank/DDBJ whole genome shotgun (WGS) entry which is preliminary data.</text>
</comment>
<keyword evidence="4" id="KW-1185">Reference proteome</keyword>
<reference evidence="3 4" key="1">
    <citation type="submission" date="2018-09" db="EMBL/GenBank/DDBJ databases">
        <title>YIM 75000 draft genome.</title>
        <authorList>
            <person name="Tang S."/>
            <person name="Feng Y."/>
        </authorList>
    </citation>
    <scope>NUCLEOTIDE SEQUENCE [LARGE SCALE GENOMIC DNA]</scope>
    <source>
        <strain evidence="3 4">YIM 75000</strain>
    </source>
</reference>
<proteinExistence type="predicted"/>
<organism evidence="3 4">
    <name type="scientific">Vallicoccus soli</name>
    <dbReference type="NCBI Taxonomy" id="2339232"/>
    <lineage>
        <taxon>Bacteria</taxon>
        <taxon>Bacillati</taxon>
        <taxon>Actinomycetota</taxon>
        <taxon>Actinomycetes</taxon>
        <taxon>Motilibacterales</taxon>
        <taxon>Vallicoccaceae</taxon>
        <taxon>Vallicoccus</taxon>
    </lineage>
</organism>
<sequence length="475" mass="48288">MSPAGRPDAAARLERRYRLLLRLLPAPERAVRGEEMLGVLLACAAPGRARPSAAETADLLRAAVRSRARGLLVTDPVARLGALAAVALLLAATLLGAAVLERRGLLGGPSSADGRPALLTDLPGWEPRPAAVSASPAGPALVSYVDGDEDGEEFAVVLGADGTTARRVPLPGALRPEWPPLLSPDGASLALTADGGVRVHDLRDGSVGSLPGVRLPDDGGPRLLAWSTDSRALVVASPDATRVVDTATGAQTALAVGAGSAAVAADGRIAVSRAGRLAVHAPDGALLASARLPEGWRVAPAGWSRDGGTLAMTAAPASPYAQGEPGTPALLRDGGGAGVPSLLGPPDGTLPLAWQGRSLLVADGDALLRWQPGQARTVLSSTGDGSPAMHLRLATGLARDAVPVPARGWSAGRSSRRCSCWACSRRPWPCSRAGATGRRGGGRPAVPRATPCAGRPRTRASRPWWPCSCCPATGC</sequence>
<evidence type="ECO:0000313" key="3">
    <source>
        <dbReference type="EMBL" id="RJK95987.1"/>
    </source>
</evidence>
<gene>
    <name evidence="3" type="ORF">D5H78_10430</name>
</gene>
<dbReference type="AlphaFoldDB" id="A0A3A3YWP9"/>
<keyword evidence="2" id="KW-0812">Transmembrane</keyword>
<evidence type="ECO:0000256" key="1">
    <source>
        <dbReference type="SAM" id="MobiDB-lite"/>
    </source>
</evidence>
<dbReference type="EMBL" id="QZEZ01000004">
    <property type="protein sequence ID" value="RJK95987.1"/>
    <property type="molecule type" value="Genomic_DNA"/>
</dbReference>
<keyword evidence="2" id="KW-1133">Transmembrane helix</keyword>
<dbReference type="Proteomes" id="UP000265614">
    <property type="component" value="Unassembled WGS sequence"/>
</dbReference>
<feature type="transmembrane region" description="Helical" evidence="2">
    <location>
        <begin position="80"/>
        <end position="100"/>
    </location>
</feature>
<keyword evidence="2" id="KW-0472">Membrane</keyword>
<evidence type="ECO:0000313" key="4">
    <source>
        <dbReference type="Proteomes" id="UP000265614"/>
    </source>
</evidence>
<name>A0A3A3YWP9_9ACTN</name>
<dbReference type="Gene3D" id="2.130.10.10">
    <property type="entry name" value="YVTN repeat-like/Quinoprotein amine dehydrogenase"/>
    <property type="match status" value="1"/>
</dbReference>
<feature type="region of interest" description="Disordered" evidence="1">
    <location>
        <begin position="434"/>
        <end position="455"/>
    </location>
</feature>
<accession>A0A3A3YWP9</accession>
<evidence type="ECO:0000256" key="2">
    <source>
        <dbReference type="SAM" id="Phobius"/>
    </source>
</evidence>
<dbReference type="SUPFAM" id="SSF82171">
    <property type="entry name" value="DPP6 N-terminal domain-like"/>
    <property type="match status" value="1"/>
</dbReference>
<dbReference type="InterPro" id="IPR015943">
    <property type="entry name" value="WD40/YVTN_repeat-like_dom_sf"/>
</dbReference>
<evidence type="ECO:0008006" key="5">
    <source>
        <dbReference type="Google" id="ProtNLM"/>
    </source>
</evidence>
<dbReference type="RefSeq" id="WP_119950413.1">
    <property type="nucleotide sequence ID" value="NZ_QZEZ01000004.1"/>
</dbReference>
<dbReference type="OrthoDB" id="3383117at2"/>
<protein>
    <recommendedName>
        <fullName evidence="5">WD40 repeat domain-containing protein</fullName>
    </recommendedName>
</protein>